<dbReference type="InterPro" id="IPR007266">
    <property type="entry name" value="Ero1"/>
</dbReference>
<dbReference type="EMBL" id="AZBU02000002">
    <property type="protein sequence ID" value="TKR94426.1"/>
    <property type="molecule type" value="Genomic_DNA"/>
</dbReference>
<dbReference type="GO" id="GO:0015035">
    <property type="term" value="F:protein-disulfide reductase activity"/>
    <property type="evidence" value="ECO:0007669"/>
    <property type="project" value="InterPro"/>
</dbReference>
<gene>
    <name evidence="17" type="ORF">L596_008705</name>
</gene>
<comment type="subunit">
    <text evidence="4">May function both as a monomer and a homodimer.</text>
</comment>
<comment type="similarity">
    <text evidence="3">Belongs to the EROs family.</text>
</comment>
<keyword evidence="8" id="KW-0256">Endoplasmic reticulum</keyword>
<evidence type="ECO:0000256" key="5">
    <source>
        <dbReference type="ARBA" id="ARBA00022448"/>
    </source>
</evidence>
<reference evidence="17 18" key="1">
    <citation type="journal article" date="2015" name="Genome Biol.">
        <title>Comparative genomics of Steinernema reveals deeply conserved gene regulatory networks.</title>
        <authorList>
            <person name="Dillman A.R."/>
            <person name="Macchietto M."/>
            <person name="Porter C.F."/>
            <person name="Rogers A."/>
            <person name="Williams B."/>
            <person name="Antoshechkin I."/>
            <person name="Lee M.M."/>
            <person name="Goodwin Z."/>
            <person name="Lu X."/>
            <person name="Lewis E.E."/>
            <person name="Goodrich-Blair H."/>
            <person name="Stock S.P."/>
            <person name="Adams B.J."/>
            <person name="Sternberg P.W."/>
            <person name="Mortazavi A."/>
        </authorList>
    </citation>
    <scope>NUCLEOTIDE SEQUENCE [LARGE SCALE GENOMIC DNA]</scope>
    <source>
        <strain evidence="17 18">ALL</strain>
    </source>
</reference>
<evidence type="ECO:0000256" key="6">
    <source>
        <dbReference type="ARBA" id="ARBA00022630"/>
    </source>
</evidence>
<comment type="cofactor">
    <cofactor evidence="1">
        <name>FAD</name>
        <dbReference type="ChEBI" id="CHEBI:57692"/>
    </cofactor>
</comment>
<protein>
    <submittedName>
        <fullName evidence="17">Uncharacterized protein</fullName>
    </submittedName>
</protein>
<evidence type="ECO:0000256" key="3">
    <source>
        <dbReference type="ARBA" id="ARBA00008277"/>
    </source>
</evidence>
<organism evidence="17 18">
    <name type="scientific">Steinernema carpocapsae</name>
    <name type="common">Entomopathogenic nematode</name>
    <dbReference type="NCBI Taxonomy" id="34508"/>
    <lineage>
        <taxon>Eukaryota</taxon>
        <taxon>Metazoa</taxon>
        <taxon>Ecdysozoa</taxon>
        <taxon>Nematoda</taxon>
        <taxon>Chromadorea</taxon>
        <taxon>Rhabditida</taxon>
        <taxon>Tylenchina</taxon>
        <taxon>Panagrolaimomorpha</taxon>
        <taxon>Strongyloidoidea</taxon>
        <taxon>Steinernematidae</taxon>
        <taxon>Steinernema</taxon>
    </lineage>
</organism>
<keyword evidence="10" id="KW-0249">Electron transport</keyword>
<dbReference type="AlphaFoldDB" id="A0A4U5PDK9"/>
<dbReference type="Proteomes" id="UP000298663">
    <property type="component" value="Unassembled WGS sequence"/>
</dbReference>
<evidence type="ECO:0000256" key="11">
    <source>
        <dbReference type="ARBA" id="ARBA00023002"/>
    </source>
</evidence>
<accession>A0A4U5PDK9</accession>
<proteinExistence type="inferred from homology"/>
<keyword evidence="11" id="KW-0560">Oxidoreductase</keyword>
<keyword evidence="12" id="KW-0472">Membrane</keyword>
<keyword evidence="13" id="KW-1015">Disulfide bond</keyword>
<feature type="region of interest" description="Disordered" evidence="16">
    <location>
        <begin position="1"/>
        <end position="21"/>
    </location>
</feature>
<evidence type="ECO:0000256" key="1">
    <source>
        <dbReference type="ARBA" id="ARBA00001974"/>
    </source>
</evidence>
<name>A0A4U5PDK9_STECR</name>
<dbReference type="GO" id="GO:0071949">
    <property type="term" value="F:FAD binding"/>
    <property type="evidence" value="ECO:0007669"/>
    <property type="project" value="InterPro"/>
</dbReference>
<reference evidence="17 18" key="2">
    <citation type="journal article" date="2019" name="G3 (Bethesda)">
        <title>Hybrid Assembly of the Genome of the Entomopathogenic Nematode Steinernema carpocapsae Identifies the X-Chromosome.</title>
        <authorList>
            <person name="Serra L."/>
            <person name="Macchietto M."/>
            <person name="Macias-Munoz A."/>
            <person name="McGill C.J."/>
            <person name="Rodriguez I.M."/>
            <person name="Rodriguez B."/>
            <person name="Murad R."/>
            <person name="Mortazavi A."/>
        </authorList>
    </citation>
    <scope>NUCLEOTIDE SEQUENCE [LARGE SCALE GENOMIC DNA]</scope>
    <source>
        <strain evidence="17 18">ALL</strain>
    </source>
</reference>
<dbReference type="PANTHER" id="PTHR12613">
    <property type="entry name" value="ERO1-RELATED"/>
    <property type="match status" value="1"/>
</dbReference>
<dbReference type="OrthoDB" id="269384at2759"/>
<keyword evidence="14" id="KW-0325">Glycoprotein</keyword>
<dbReference type="Pfam" id="PF04137">
    <property type="entry name" value="ERO1"/>
    <property type="match status" value="1"/>
</dbReference>
<dbReference type="SUPFAM" id="SSF110019">
    <property type="entry name" value="ERO1-like"/>
    <property type="match status" value="1"/>
</dbReference>
<feature type="compositionally biased region" description="Polar residues" evidence="16">
    <location>
        <begin position="241"/>
        <end position="269"/>
    </location>
</feature>
<evidence type="ECO:0000256" key="14">
    <source>
        <dbReference type="ARBA" id="ARBA00023180"/>
    </source>
</evidence>
<evidence type="ECO:0000256" key="15">
    <source>
        <dbReference type="ARBA" id="ARBA00023284"/>
    </source>
</evidence>
<dbReference type="InterPro" id="IPR037192">
    <property type="entry name" value="ERO1-like_sf"/>
</dbReference>
<evidence type="ECO:0000313" key="17">
    <source>
        <dbReference type="EMBL" id="TKR94426.1"/>
    </source>
</evidence>
<evidence type="ECO:0000256" key="9">
    <source>
        <dbReference type="ARBA" id="ARBA00022827"/>
    </source>
</evidence>
<dbReference type="GO" id="GO:0034975">
    <property type="term" value="P:protein folding in endoplasmic reticulum"/>
    <property type="evidence" value="ECO:0007669"/>
    <property type="project" value="InterPro"/>
</dbReference>
<sequence>MDEEDNMNKFCDYDDEDSEDSHYMDLTKNPERYTGYAGNSAWKVWKSIYQENCFKPDPKFDKNFLMHPNTVGLCLEKRVFFRLMSGMHSAITISIASNCYKPAPESQFNKLMGNKIVNKKEEEKGTWFRNNEMFKKSFGTVLSAEGPERLKNVYFVYLMELRALLKAAPYLQNELFFTGNEQEDKETRQLIEELMEVIRSHPAHFDETEMFTTPTVSNRSQASGPVAAGRILENELRDSAISGQESTYGSGRASNRTHANFGKNSANTS</sequence>
<evidence type="ECO:0000256" key="16">
    <source>
        <dbReference type="SAM" id="MobiDB-lite"/>
    </source>
</evidence>
<evidence type="ECO:0000256" key="2">
    <source>
        <dbReference type="ARBA" id="ARBA00004367"/>
    </source>
</evidence>
<keyword evidence="9" id="KW-0274">FAD</keyword>
<evidence type="ECO:0000256" key="7">
    <source>
        <dbReference type="ARBA" id="ARBA00022729"/>
    </source>
</evidence>
<dbReference type="GO" id="GO:0016972">
    <property type="term" value="F:thiol oxidase activity"/>
    <property type="evidence" value="ECO:0007669"/>
    <property type="project" value="InterPro"/>
</dbReference>
<evidence type="ECO:0000256" key="12">
    <source>
        <dbReference type="ARBA" id="ARBA00023136"/>
    </source>
</evidence>
<evidence type="ECO:0000313" key="18">
    <source>
        <dbReference type="Proteomes" id="UP000298663"/>
    </source>
</evidence>
<dbReference type="GO" id="GO:0005789">
    <property type="term" value="C:endoplasmic reticulum membrane"/>
    <property type="evidence" value="ECO:0007669"/>
    <property type="project" value="UniProtKB-SubCell"/>
</dbReference>
<keyword evidence="15" id="KW-0676">Redox-active center</keyword>
<evidence type="ECO:0000256" key="4">
    <source>
        <dbReference type="ARBA" id="ARBA00011802"/>
    </source>
</evidence>
<keyword evidence="18" id="KW-1185">Reference proteome</keyword>
<dbReference type="PANTHER" id="PTHR12613:SF0">
    <property type="entry name" value="ERO1-LIKE PROTEIN"/>
    <property type="match status" value="1"/>
</dbReference>
<feature type="region of interest" description="Disordered" evidence="16">
    <location>
        <begin position="240"/>
        <end position="269"/>
    </location>
</feature>
<comment type="subcellular location">
    <subcellularLocation>
        <location evidence="2">Endoplasmic reticulum membrane</location>
        <topology evidence="2">Peripheral membrane protein</topology>
        <orientation evidence="2">Lumenal side</orientation>
    </subcellularLocation>
</comment>
<keyword evidence="6" id="KW-0285">Flavoprotein</keyword>
<keyword evidence="7" id="KW-0732">Signal</keyword>
<evidence type="ECO:0000256" key="13">
    <source>
        <dbReference type="ARBA" id="ARBA00023157"/>
    </source>
</evidence>
<evidence type="ECO:0000256" key="10">
    <source>
        <dbReference type="ARBA" id="ARBA00022982"/>
    </source>
</evidence>
<comment type="caution">
    <text evidence="17">The sequence shown here is derived from an EMBL/GenBank/DDBJ whole genome shotgun (WGS) entry which is preliminary data.</text>
</comment>
<evidence type="ECO:0000256" key="8">
    <source>
        <dbReference type="ARBA" id="ARBA00022824"/>
    </source>
</evidence>
<keyword evidence="5" id="KW-0813">Transport</keyword>